<evidence type="ECO:0000256" key="1">
    <source>
        <dbReference type="SAM" id="MobiDB-lite"/>
    </source>
</evidence>
<accession>A0A6J2TZV2</accession>
<protein>
    <submittedName>
        <fullName evidence="3">Uncharacterized protein LOC115628699</fullName>
    </submittedName>
</protein>
<sequence length="249" mass="27534">MAPDEVEEAPHPSGGSEPDLTLDKNKLRLLADTFGKVNFYLQNGVDHGYLKLNGPGLYKFEWQRAANGEEESLQAEEDEHVLVNSESDEAEGRVKMIDLIALKGIENIGQIEHDPTTGEVYMLVPIEIDLVLDTPGQHEAEKNEEDDGEITESATTLCADSANKAENPETVGPQPPSQETENLEQGSMTTLTDDTDGSIDVKLVDEDIQNAWEYETRIFLVPQMSLNFNMSIQNDEPDSANSCQQIPDE</sequence>
<feature type="region of interest" description="Disordered" evidence="1">
    <location>
        <begin position="164"/>
        <end position="198"/>
    </location>
</feature>
<dbReference type="Proteomes" id="UP000504634">
    <property type="component" value="Unplaced"/>
</dbReference>
<dbReference type="AlphaFoldDB" id="A0A6J2TZV2"/>
<dbReference type="GeneID" id="115628699"/>
<evidence type="ECO:0000313" key="2">
    <source>
        <dbReference type="Proteomes" id="UP000504634"/>
    </source>
</evidence>
<dbReference type="OrthoDB" id="7851145at2759"/>
<evidence type="ECO:0000313" key="3">
    <source>
        <dbReference type="RefSeq" id="XP_030380738.1"/>
    </source>
</evidence>
<feature type="compositionally biased region" description="Polar residues" evidence="1">
    <location>
        <begin position="177"/>
        <end position="192"/>
    </location>
</feature>
<organism evidence="2 3">
    <name type="scientific">Drosophila lebanonensis</name>
    <name type="common">Fruit fly</name>
    <name type="synonym">Scaptodrosophila lebanonensis</name>
    <dbReference type="NCBI Taxonomy" id="7225"/>
    <lineage>
        <taxon>Eukaryota</taxon>
        <taxon>Metazoa</taxon>
        <taxon>Ecdysozoa</taxon>
        <taxon>Arthropoda</taxon>
        <taxon>Hexapoda</taxon>
        <taxon>Insecta</taxon>
        <taxon>Pterygota</taxon>
        <taxon>Neoptera</taxon>
        <taxon>Endopterygota</taxon>
        <taxon>Diptera</taxon>
        <taxon>Brachycera</taxon>
        <taxon>Muscomorpha</taxon>
        <taxon>Ephydroidea</taxon>
        <taxon>Drosophilidae</taxon>
        <taxon>Scaptodrosophila</taxon>
    </lineage>
</organism>
<keyword evidence="2" id="KW-1185">Reference proteome</keyword>
<dbReference type="RefSeq" id="XP_030380738.1">
    <property type="nucleotide sequence ID" value="XM_030524878.1"/>
</dbReference>
<proteinExistence type="predicted"/>
<feature type="region of interest" description="Disordered" evidence="1">
    <location>
        <begin position="1"/>
        <end position="21"/>
    </location>
</feature>
<name>A0A6J2TZV2_DROLE</name>
<gene>
    <name evidence="3" type="primary">LOC115628699</name>
</gene>
<reference evidence="3" key="1">
    <citation type="submission" date="2025-08" db="UniProtKB">
        <authorList>
            <consortium name="RefSeq"/>
        </authorList>
    </citation>
    <scope>IDENTIFICATION</scope>
    <source>
        <strain evidence="3">11010-0011.00</strain>
        <tissue evidence="3">Whole body</tissue>
    </source>
</reference>